<protein>
    <recommendedName>
        <fullName evidence="3">[Ribosomal protein bS18]-alanine N-acetyltransferase</fullName>
        <ecNumber evidence="3">2.3.1.266</ecNumber>
    </recommendedName>
</protein>
<evidence type="ECO:0000313" key="6">
    <source>
        <dbReference type="Proteomes" id="UP000191200"/>
    </source>
</evidence>
<dbReference type="GO" id="GO:0005737">
    <property type="term" value="C:cytoplasm"/>
    <property type="evidence" value="ECO:0007669"/>
    <property type="project" value="UniProtKB-SubCell"/>
</dbReference>
<dbReference type="InterPro" id="IPR051556">
    <property type="entry name" value="N-term/lysine_N-AcTrnsfr"/>
</dbReference>
<gene>
    <name evidence="5" type="ORF">BHY08_06090</name>
</gene>
<dbReference type="STRING" id="519472.BHY08_06090"/>
<sequence length="142" mass="16463">MDNRQLAKRLSESSDIIFKYGSPWSEAQFYDQLAQKNNITHVKLEDDKVIGFIICQFVLDEAELLLIGVLPDYKNKGIASTLLTEACELLKQSNVSHLFLEVRSQNEEAIGFYKKYQFKELGVRKNYYHHPTDNAVMMQLEI</sequence>
<proteinExistence type="inferred from homology"/>
<comment type="function">
    <text evidence="3">Acetylates the N-terminal alanine of ribosomal protein bS18.</text>
</comment>
<dbReference type="PANTHER" id="PTHR42919">
    <property type="entry name" value="N-ALPHA-ACETYLTRANSFERASE"/>
    <property type="match status" value="1"/>
</dbReference>
<dbReference type="Pfam" id="PF00583">
    <property type="entry name" value="Acetyltransf_1"/>
    <property type="match status" value="1"/>
</dbReference>
<dbReference type="PANTHER" id="PTHR42919:SF8">
    <property type="entry name" value="N-ALPHA-ACETYLTRANSFERASE 50"/>
    <property type="match status" value="1"/>
</dbReference>
<dbReference type="Proteomes" id="UP000191200">
    <property type="component" value="Chromosome"/>
</dbReference>
<dbReference type="OrthoDB" id="9794566at2"/>
<evidence type="ECO:0000256" key="1">
    <source>
        <dbReference type="ARBA" id="ARBA00022679"/>
    </source>
</evidence>
<accession>A0A1J0A682</accession>
<dbReference type="NCBIfam" id="TIGR01575">
    <property type="entry name" value="rimI"/>
    <property type="match status" value="1"/>
</dbReference>
<feature type="domain" description="N-acetyltransferase" evidence="4">
    <location>
        <begin position="1"/>
        <end position="142"/>
    </location>
</feature>
<dbReference type="EMBL" id="CP017267">
    <property type="protein sequence ID" value="APB31436.1"/>
    <property type="molecule type" value="Genomic_DNA"/>
</dbReference>
<dbReference type="AlphaFoldDB" id="A0A1J0A682"/>
<evidence type="ECO:0000256" key="3">
    <source>
        <dbReference type="RuleBase" id="RU363094"/>
    </source>
</evidence>
<comment type="catalytic activity">
    <reaction evidence="3">
        <text>N-terminal L-alanyl-[ribosomal protein bS18] + acetyl-CoA = N-terminal N(alpha)-acetyl-L-alanyl-[ribosomal protein bS18] + CoA + H(+)</text>
        <dbReference type="Rhea" id="RHEA:43756"/>
        <dbReference type="Rhea" id="RHEA-COMP:10676"/>
        <dbReference type="Rhea" id="RHEA-COMP:10677"/>
        <dbReference type="ChEBI" id="CHEBI:15378"/>
        <dbReference type="ChEBI" id="CHEBI:57287"/>
        <dbReference type="ChEBI" id="CHEBI:57288"/>
        <dbReference type="ChEBI" id="CHEBI:64718"/>
        <dbReference type="ChEBI" id="CHEBI:83683"/>
        <dbReference type="EC" id="2.3.1.266"/>
    </reaction>
</comment>
<organism evidence="5 6">
    <name type="scientific">Vagococcus teuberi</name>
    <dbReference type="NCBI Taxonomy" id="519472"/>
    <lineage>
        <taxon>Bacteria</taxon>
        <taxon>Bacillati</taxon>
        <taxon>Bacillota</taxon>
        <taxon>Bacilli</taxon>
        <taxon>Lactobacillales</taxon>
        <taxon>Enterococcaceae</taxon>
        <taxon>Vagococcus</taxon>
    </lineage>
</organism>
<keyword evidence="6" id="KW-1185">Reference proteome</keyword>
<keyword evidence="1 5" id="KW-0808">Transferase</keyword>
<dbReference type="PROSITE" id="PS51186">
    <property type="entry name" value="GNAT"/>
    <property type="match status" value="1"/>
</dbReference>
<dbReference type="InterPro" id="IPR006464">
    <property type="entry name" value="AcTrfase_RimI/Ard1"/>
</dbReference>
<dbReference type="GO" id="GO:0008999">
    <property type="term" value="F:protein-N-terminal-alanine acetyltransferase activity"/>
    <property type="evidence" value="ECO:0007669"/>
    <property type="project" value="UniProtKB-EC"/>
</dbReference>
<dbReference type="InterPro" id="IPR000182">
    <property type="entry name" value="GNAT_dom"/>
</dbReference>
<dbReference type="EC" id="2.3.1.266" evidence="3"/>
<name>A0A1J0A682_9ENTE</name>
<comment type="subcellular location">
    <subcellularLocation>
        <location evidence="3">Cytoplasm</location>
    </subcellularLocation>
</comment>
<evidence type="ECO:0000259" key="4">
    <source>
        <dbReference type="PROSITE" id="PS51186"/>
    </source>
</evidence>
<evidence type="ECO:0000256" key="2">
    <source>
        <dbReference type="ARBA" id="ARBA00023315"/>
    </source>
</evidence>
<evidence type="ECO:0000313" key="5">
    <source>
        <dbReference type="EMBL" id="APB31436.1"/>
    </source>
</evidence>
<dbReference type="InterPro" id="IPR016181">
    <property type="entry name" value="Acyl_CoA_acyltransferase"/>
</dbReference>
<dbReference type="RefSeq" id="WP_071457030.1">
    <property type="nucleotide sequence ID" value="NZ_CP017267.1"/>
</dbReference>
<dbReference type="KEGG" id="vte:BHY08_06090"/>
<keyword evidence="3" id="KW-0963">Cytoplasm</keyword>
<dbReference type="SUPFAM" id="SSF55729">
    <property type="entry name" value="Acyl-CoA N-acyltransferases (Nat)"/>
    <property type="match status" value="1"/>
</dbReference>
<comment type="similarity">
    <text evidence="3">Belongs to the acetyltransferase family. RimI subfamily.</text>
</comment>
<reference evidence="5 6" key="1">
    <citation type="submission" date="2016-09" db="EMBL/GenBank/DDBJ databases">
        <title>Vagococcus teuberi sp. nov., isolated from the Malian artisanal sour milk fene.</title>
        <authorList>
            <person name="Wullschleger S."/>
            <person name="Seifert C."/>
            <person name="Baumgartner S."/>
            <person name="Lacroix C."/>
            <person name="Bonfoh B."/>
            <person name="Stevens M.J."/>
            <person name="Meile L."/>
        </authorList>
    </citation>
    <scope>NUCLEOTIDE SEQUENCE [LARGE SCALE GENOMIC DNA]</scope>
    <source>
        <strain evidence="5 6">DSM 21459</strain>
    </source>
</reference>
<dbReference type="Gene3D" id="3.40.630.30">
    <property type="match status" value="1"/>
</dbReference>
<keyword evidence="2" id="KW-0012">Acyltransferase</keyword>
<dbReference type="CDD" id="cd04301">
    <property type="entry name" value="NAT_SF"/>
    <property type="match status" value="1"/>
</dbReference>